<dbReference type="SUPFAM" id="SSF51126">
    <property type="entry name" value="Pectin lyase-like"/>
    <property type="match status" value="1"/>
</dbReference>
<dbReference type="EMBL" id="CALNXI010000645">
    <property type="protein sequence ID" value="CAH3030625.1"/>
    <property type="molecule type" value="Genomic_DNA"/>
</dbReference>
<dbReference type="Proteomes" id="UP001159427">
    <property type="component" value="Unassembled WGS sequence"/>
</dbReference>
<evidence type="ECO:0000313" key="2">
    <source>
        <dbReference type="Proteomes" id="UP001159427"/>
    </source>
</evidence>
<sequence>MSIVIIQVTAKVFSVGSLPDSVKRSSFTRFYDKTLGTIQACVDNLQKPGDECVIQPGRYHESVTIMNKHGTKDDPVIIRGDPSGTTFVDGTIPLNPTKWEKFAEGAYKTVLNQDIWQLFIDGEMMTNARWPNALWSDKSIFDSQNWAHSSTQSTRGLMIDGGGSHKLAESGLDATGAMAVLNVGSFCTFTRRVLKHQIGGDRFTYRDDLGPKLNFKPKNCIYFLEDKLEFLDNPGEWFYDKTSKTLYVMTPDGGSPEGRDVRGKVQSFAFTITSSSHVIIKDMTFFATTLQAISFTRKNFVNNLTLHSLNFRFPSYSRRMLQDRSPPKWTKVFVGNTGTSRIIKNTFYGTDGMALEYNGVDNLVENNLFEFNDWTGNNMDVATGGAGTVVSQSKGDNFIRNTLRFNGASVGYRAGFASVAKLNDISRQCWGMLQHDGAGIQVMRKRQTNIILQQNWIHYSPKYGLRFDGAPPKTGEKGTMKQNVVWRTNGLMVKGYKHMVDHNLVFHKFDKDGDHDGSEKCTLCVLKYVRENPVEVNQNTAVVYNAADVANGGEHGGVLYDMNGILTGNVIGDVRKQLMDPDNMDFRPKQGSLYINDNVGPYSFEETKTKYWIPGRKLYKVIGGV</sequence>
<protein>
    <recommendedName>
        <fullName evidence="3">Right handed beta helix domain-containing protein</fullName>
    </recommendedName>
</protein>
<keyword evidence="2" id="KW-1185">Reference proteome</keyword>
<dbReference type="InterPro" id="IPR012334">
    <property type="entry name" value="Pectin_lyas_fold"/>
</dbReference>
<gene>
    <name evidence="1" type="ORF">PEVE_00038276</name>
</gene>
<evidence type="ECO:0008006" key="3">
    <source>
        <dbReference type="Google" id="ProtNLM"/>
    </source>
</evidence>
<organism evidence="1 2">
    <name type="scientific">Porites evermanni</name>
    <dbReference type="NCBI Taxonomy" id="104178"/>
    <lineage>
        <taxon>Eukaryota</taxon>
        <taxon>Metazoa</taxon>
        <taxon>Cnidaria</taxon>
        <taxon>Anthozoa</taxon>
        <taxon>Hexacorallia</taxon>
        <taxon>Scleractinia</taxon>
        <taxon>Fungiina</taxon>
        <taxon>Poritidae</taxon>
        <taxon>Porites</taxon>
    </lineage>
</organism>
<dbReference type="PANTHER" id="PTHR36453:SF1">
    <property type="entry name" value="RIGHT HANDED BETA HELIX DOMAIN-CONTAINING PROTEIN"/>
    <property type="match status" value="1"/>
</dbReference>
<proteinExistence type="predicted"/>
<accession>A0ABN8MR48</accession>
<name>A0ABN8MR48_9CNID</name>
<reference evidence="1 2" key="1">
    <citation type="submission" date="2022-05" db="EMBL/GenBank/DDBJ databases">
        <authorList>
            <consortium name="Genoscope - CEA"/>
            <person name="William W."/>
        </authorList>
    </citation>
    <scope>NUCLEOTIDE SEQUENCE [LARGE SCALE GENOMIC DNA]</scope>
</reference>
<comment type="caution">
    <text evidence="1">The sequence shown here is derived from an EMBL/GenBank/DDBJ whole genome shotgun (WGS) entry which is preliminary data.</text>
</comment>
<dbReference type="Gene3D" id="2.160.20.10">
    <property type="entry name" value="Single-stranded right-handed beta-helix, Pectin lyase-like"/>
    <property type="match status" value="2"/>
</dbReference>
<dbReference type="InterPro" id="IPR011050">
    <property type="entry name" value="Pectin_lyase_fold/virulence"/>
</dbReference>
<dbReference type="PANTHER" id="PTHR36453">
    <property type="entry name" value="SECRETED PROTEIN-RELATED"/>
    <property type="match status" value="1"/>
</dbReference>
<evidence type="ECO:0000313" key="1">
    <source>
        <dbReference type="EMBL" id="CAH3030625.1"/>
    </source>
</evidence>